<dbReference type="GO" id="GO:0005886">
    <property type="term" value="C:plasma membrane"/>
    <property type="evidence" value="ECO:0007669"/>
    <property type="project" value="UniProtKB-SubCell"/>
</dbReference>
<keyword evidence="6 9" id="KW-0472">Membrane</keyword>
<dbReference type="Proteomes" id="UP000215148">
    <property type="component" value="Chromosome 1"/>
</dbReference>
<reference evidence="11 12" key="1">
    <citation type="submission" date="2017-08" db="EMBL/GenBank/DDBJ databases">
        <title>The Vibrio qinghaiensis sp.-Q67 is a luminous bacteria isolated firstly from Qinghai lake, Qinghai province, China, which has been proved to be very sensitive to detect environmental and food pollutants. Therefore, complete genome analysis of V. qinghaiensis sp.-Q67 highlights the potential application of this strain on detection of hazards in the contaminated environments.</title>
        <authorList>
            <person name="Gong L."/>
        </authorList>
    </citation>
    <scope>NUCLEOTIDE SEQUENCE [LARGE SCALE GENOMIC DNA]</scope>
    <source>
        <strain evidence="11 12">Q67</strain>
    </source>
</reference>
<dbReference type="InterPro" id="IPR036259">
    <property type="entry name" value="MFS_trans_sf"/>
</dbReference>
<dbReference type="NCBIfam" id="NF007792">
    <property type="entry name" value="PRK10489.1"/>
    <property type="match status" value="1"/>
</dbReference>
<gene>
    <name evidence="11" type="ORF">CCZ37_04335</name>
</gene>
<feature type="transmembrane region" description="Helical" evidence="9">
    <location>
        <begin position="147"/>
        <end position="170"/>
    </location>
</feature>
<dbReference type="AlphaFoldDB" id="A0A223MX12"/>
<comment type="similarity">
    <text evidence="7">Belongs to the major facilitator superfamily. Drug:H(+) antiporter-3 (DHA3) (TC 2.A.1.21) family.</text>
</comment>
<feature type="transmembrane region" description="Helical" evidence="9">
    <location>
        <begin position="54"/>
        <end position="74"/>
    </location>
</feature>
<dbReference type="PANTHER" id="PTHR23513:SF9">
    <property type="entry name" value="ENTEROBACTIN EXPORTER ENTS"/>
    <property type="match status" value="1"/>
</dbReference>
<dbReference type="Gene3D" id="1.20.1250.20">
    <property type="entry name" value="MFS general substrate transporter like domains"/>
    <property type="match status" value="1"/>
</dbReference>
<evidence type="ECO:0000313" key="12">
    <source>
        <dbReference type="Proteomes" id="UP000215148"/>
    </source>
</evidence>
<proteinExistence type="inferred from homology"/>
<dbReference type="PROSITE" id="PS50850">
    <property type="entry name" value="MFS"/>
    <property type="match status" value="1"/>
</dbReference>
<dbReference type="InterPro" id="IPR011701">
    <property type="entry name" value="MFS"/>
</dbReference>
<evidence type="ECO:0000256" key="1">
    <source>
        <dbReference type="ARBA" id="ARBA00004651"/>
    </source>
</evidence>
<feature type="transmembrane region" description="Helical" evidence="9">
    <location>
        <begin position="258"/>
        <end position="279"/>
    </location>
</feature>
<evidence type="ECO:0000256" key="8">
    <source>
        <dbReference type="ARBA" id="ARBA00040914"/>
    </source>
</evidence>
<dbReference type="EMBL" id="CP022741">
    <property type="protein sequence ID" value="ASU21867.1"/>
    <property type="molecule type" value="Genomic_DNA"/>
</dbReference>
<dbReference type="GO" id="GO:0022857">
    <property type="term" value="F:transmembrane transporter activity"/>
    <property type="evidence" value="ECO:0007669"/>
    <property type="project" value="InterPro"/>
</dbReference>
<sequence length="437" mass="46319">MNIKNIFLDFSLLKNNPHFRMVFMARMMSVLALGMMTVAVPIQIHQMTGSTLQVGLIMALDGIGMFVGLLLGGILADKYDRRRLILFARATCGIGFAALAFNSIVAQSSLAALYILSVWDGFFGAMGMTALMAALPTIVGRQKLPEAAALSMLTVRLGMVLSPVIGGLLITVGDVSWNYIAASVGTLCTLIPLFRLPSMKPQHHTPENPFQSLYEGVQFLFSNKVVGCVVLFGTLETLATAIRVMFPALALVSFQGTAANAGVMYSAIPLGAMCGALTSGWVKQSQKPGMVLIYATLGSFLAIVAMGLVNNFWWFALILVGYGYLGSVASLIQYSIVQGHTPDHLLGRVSSLWTAQDVSGDSIGSLGLGALGKVLAPTMSILTFGLGATGIGALMVMAFRSLRQATLFDPALIVNTSSEPNVSSDEVTSQPAAQTMN</sequence>
<keyword evidence="5 9" id="KW-1133">Transmembrane helix</keyword>
<evidence type="ECO:0000256" key="5">
    <source>
        <dbReference type="ARBA" id="ARBA00022989"/>
    </source>
</evidence>
<dbReference type="InterPro" id="IPR020846">
    <property type="entry name" value="MFS_dom"/>
</dbReference>
<comment type="subcellular location">
    <subcellularLocation>
        <location evidence="1">Cell membrane</location>
        <topology evidence="1">Multi-pass membrane protein</topology>
    </subcellularLocation>
</comment>
<evidence type="ECO:0000256" key="6">
    <source>
        <dbReference type="ARBA" id="ARBA00023136"/>
    </source>
</evidence>
<dbReference type="CDD" id="cd06173">
    <property type="entry name" value="MFS_MefA_like"/>
    <property type="match status" value="1"/>
</dbReference>
<feature type="transmembrane region" description="Helical" evidence="9">
    <location>
        <begin position="21"/>
        <end position="42"/>
    </location>
</feature>
<dbReference type="Pfam" id="PF07690">
    <property type="entry name" value="MFS_1"/>
    <property type="match status" value="1"/>
</dbReference>
<feature type="transmembrane region" description="Helical" evidence="9">
    <location>
        <begin position="291"/>
        <end position="309"/>
    </location>
</feature>
<dbReference type="PANTHER" id="PTHR23513">
    <property type="entry name" value="INTEGRAL MEMBRANE EFFLUX PROTEIN-RELATED"/>
    <property type="match status" value="1"/>
</dbReference>
<feature type="transmembrane region" description="Helical" evidence="9">
    <location>
        <begin position="381"/>
        <end position="399"/>
    </location>
</feature>
<keyword evidence="2" id="KW-0813">Transport</keyword>
<name>A0A223MX12_9VIBR</name>
<organism evidence="11 12">
    <name type="scientific">Vibrio qinghaiensis</name>
    <dbReference type="NCBI Taxonomy" id="2025808"/>
    <lineage>
        <taxon>Bacteria</taxon>
        <taxon>Pseudomonadati</taxon>
        <taxon>Pseudomonadota</taxon>
        <taxon>Gammaproteobacteria</taxon>
        <taxon>Vibrionales</taxon>
        <taxon>Vibrionaceae</taxon>
        <taxon>Vibrio</taxon>
    </lineage>
</organism>
<feature type="domain" description="Major facilitator superfamily (MFS) profile" evidence="10">
    <location>
        <begin position="18"/>
        <end position="404"/>
    </location>
</feature>
<feature type="transmembrane region" description="Helical" evidence="9">
    <location>
        <begin position="86"/>
        <end position="105"/>
    </location>
</feature>
<keyword evidence="4 9" id="KW-0812">Transmembrane</keyword>
<dbReference type="RefSeq" id="WP_094499836.1">
    <property type="nucleotide sequence ID" value="NZ_CAWNHI010000001.1"/>
</dbReference>
<feature type="transmembrane region" description="Helical" evidence="9">
    <location>
        <begin position="315"/>
        <end position="337"/>
    </location>
</feature>
<evidence type="ECO:0000256" key="2">
    <source>
        <dbReference type="ARBA" id="ARBA00022448"/>
    </source>
</evidence>
<evidence type="ECO:0000256" key="7">
    <source>
        <dbReference type="ARBA" id="ARBA00038075"/>
    </source>
</evidence>
<dbReference type="KEGG" id="vqi:CCZ37_04335"/>
<keyword evidence="12" id="KW-1185">Reference proteome</keyword>
<accession>A0A223MX12</accession>
<feature type="transmembrane region" description="Helical" evidence="9">
    <location>
        <begin position="111"/>
        <end position="135"/>
    </location>
</feature>
<evidence type="ECO:0000313" key="11">
    <source>
        <dbReference type="EMBL" id="ASU21867.1"/>
    </source>
</evidence>
<dbReference type="SUPFAM" id="SSF103473">
    <property type="entry name" value="MFS general substrate transporter"/>
    <property type="match status" value="1"/>
</dbReference>
<protein>
    <recommendedName>
        <fullName evidence="8">Multidrug efflux pump Tap</fullName>
    </recommendedName>
</protein>
<keyword evidence="3" id="KW-1003">Cell membrane</keyword>
<evidence type="ECO:0000256" key="4">
    <source>
        <dbReference type="ARBA" id="ARBA00022692"/>
    </source>
</evidence>
<evidence type="ECO:0000256" key="3">
    <source>
        <dbReference type="ARBA" id="ARBA00022475"/>
    </source>
</evidence>
<feature type="transmembrane region" description="Helical" evidence="9">
    <location>
        <begin position="225"/>
        <end position="246"/>
    </location>
</feature>
<evidence type="ECO:0000256" key="9">
    <source>
        <dbReference type="SAM" id="Phobius"/>
    </source>
</evidence>
<evidence type="ECO:0000259" key="10">
    <source>
        <dbReference type="PROSITE" id="PS50850"/>
    </source>
</evidence>